<keyword evidence="3" id="KW-1185">Reference proteome</keyword>
<dbReference type="OMA" id="NIKMSAN"/>
<dbReference type="AlphaFoldDB" id="A0A1Y1HMT6"/>
<feature type="region of interest" description="Disordered" evidence="1">
    <location>
        <begin position="94"/>
        <end position="128"/>
    </location>
</feature>
<dbReference type="SUPFAM" id="SSF88723">
    <property type="entry name" value="PIN domain-like"/>
    <property type="match status" value="1"/>
</dbReference>
<proteinExistence type="predicted"/>
<protein>
    <submittedName>
        <fullName evidence="2">Uncharacterized protein</fullName>
    </submittedName>
</protein>
<accession>A0A1Y1HMT6</accession>
<evidence type="ECO:0000256" key="1">
    <source>
        <dbReference type="SAM" id="MobiDB-lite"/>
    </source>
</evidence>
<evidence type="ECO:0000313" key="2">
    <source>
        <dbReference type="EMBL" id="GAQ78499.1"/>
    </source>
</evidence>
<dbReference type="Proteomes" id="UP000054558">
    <property type="component" value="Unassembled WGS sequence"/>
</dbReference>
<dbReference type="InterPro" id="IPR029060">
    <property type="entry name" value="PIN-like_dom_sf"/>
</dbReference>
<reference evidence="2 3" key="1">
    <citation type="journal article" date="2014" name="Nat. Commun.">
        <title>Klebsormidium flaccidum genome reveals primary factors for plant terrestrial adaptation.</title>
        <authorList>
            <person name="Hori K."/>
            <person name="Maruyama F."/>
            <person name="Fujisawa T."/>
            <person name="Togashi T."/>
            <person name="Yamamoto N."/>
            <person name="Seo M."/>
            <person name="Sato S."/>
            <person name="Yamada T."/>
            <person name="Mori H."/>
            <person name="Tajima N."/>
            <person name="Moriyama T."/>
            <person name="Ikeuchi M."/>
            <person name="Watanabe M."/>
            <person name="Wada H."/>
            <person name="Kobayashi K."/>
            <person name="Saito M."/>
            <person name="Masuda T."/>
            <person name="Sasaki-Sekimoto Y."/>
            <person name="Mashiguchi K."/>
            <person name="Awai K."/>
            <person name="Shimojima M."/>
            <person name="Masuda S."/>
            <person name="Iwai M."/>
            <person name="Nobusawa T."/>
            <person name="Narise T."/>
            <person name="Kondo S."/>
            <person name="Saito H."/>
            <person name="Sato R."/>
            <person name="Murakawa M."/>
            <person name="Ihara Y."/>
            <person name="Oshima-Yamada Y."/>
            <person name="Ohtaka K."/>
            <person name="Satoh M."/>
            <person name="Sonobe K."/>
            <person name="Ishii M."/>
            <person name="Ohtani R."/>
            <person name="Kanamori-Sato M."/>
            <person name="Honoki R."/>
            <person name="Miyazaki D."/>
            <person name="Mochizuki H."/>
            <person name="Umetsu J."/>
            <person name="Higashi K."/>
            <person name="Shibata D."/>
            <person name="Kamiya Y."/>
            <person name="Sato N."/>
            <person name="Nakamura Y."/>
            <person name="Tabata S."/>
            <person name="Ida S."/>
            <person name="Kurokawa K."/>
            <person name="Ohta H."/>
        </authorList>
    </citation>
    <scope>NUCLEOTIDE SEQUENCE [LARGE SCALE GENOMIC DNA]</scope>
    <source>
        <strain evidence="2 3">NIES-2285</strain>
    </source>
</reference>
<gene>
    <name evidence="2" type="ORF">KFL_000140180</name>
</gene>
<sequence>MLTQHELGKKHAKAAARAVREKNAAPIGGVDCTAHLGANVGMEAGAKGKGLEEGVTASDEEQTDGPGIIDPFPGKNGPIWRVPHAGCLLSKGVSEKEDSPKEVGTASIPLQAPPNSINHRSTPDPASKPTTIVMDALNWLDKFWNLFSARRDPWRELGAMEERVMSFAKAARASGLALVAVIDAATKTAEAQAKWRLRRNKEIRQEDKHMVLGIDGFFSDVLETAGIRVIRPLDADADDVIAALAAAGAPGSCVLSKDSDFFRYIPRVRVCNNWGIVHGKLRLAFAAPGSTSRAHTREIDFTLAKWAGQSVGDGGCKLNPSLRGGEICRGTSSSSDKRMGNLHGITRPLRAAVYARLGERSAVEKWPEWDETSGIVLWQERELEADASLDGLLDDPGKVVAWIEEQDGSFVGERWRKVERAFNRCAIAAELCSAASRGSKRPLELQRLFTERKFCIGQ</sequence>
<organism evidence="2 3">
    <name type="scientific">Klebsormidium nitens</name>
    <name type="common">Green alga</name>
    <name type="synonym">Ulothrix nitens</name>
    <dbReference type="NCBI Taxonomy" id="105231"/>
    <lineage>
        <taxon>Eukaryota</taxon>
        <taxon>Viridiplantae</taxon>
        <taxon>Streptophyta</taxon>
        <taxon>Klebsormidiophyceae</taxon>
        <taxon>Klebsormidiales</taxon>
        <taxon>Klebsormidiaceae</taxon>
        <taxon>Klebsormidium</taxon>
    </lineage>
</organism>
<name>A0A1Y1HMT6_KLENI</name>
<dbReference type="EMBL" id="DF236963">
    <property type="protein sequence ID" value="GAQ78499.1"/>
    <property type="molecule type" value="Genomic_DNA"/>
</dbReference>
<evidence type="ECO:0000313" key="3">
    <source>
        <dbReference type="Proteomes" id="UP000054558"/>
    </source>
</evidence>
<dbReference type="Gene3D" id="3.40.50.1010">
    <property type="entry name" value="5'-nuclease"/>
    <property type="match status" value="1"/>
</dbReference>
<dbReference type="OrthoDB" id="2019262at2759"/>